<feature type="transmembrane region" description="Helical" evidence="1">
    <location>
        <begin position="264"/>
        <end position="282"/>
    </location>
</feature>
<protein>
    <submittedName>
        <fullName evidence="3">Threonine/homoserine efflux transporter RhtA</fullName>
    </submittedName>
</protein>
<dbReference type="PANTHER" id="PTHR22911">
    <property type="entry name" value="ACYL-MALONYL CONDENSING ENZYME-RELATED"/>
    <property type="match status" value="1"/>
</dbReference>
<feature type="domain" description="EamA" evidence="2">
    <location>
        <begin position="150"/>
        <end position="279"/>
    </location>
</feature>
<reference evidence="3 4" key="1">
    <citation type="journal article" date="2015" name="Stand. Genomic Sci.">
        <title>Genomic Encyclopedia of Bacterial and Archaeal Type Strains, Phase III: the genomes of soil and plant-associated and newly described type strains.</title>
        <authorList>
            <person name="Whitman W.B."/>
            <person name="Woyke T."/>
            <person name="Klenk H.P."/>
            <person name="Zhou Y."/>
            <person name="Lilburn T.G."/>
            <person name="Beck B.J."/>
            <person name="De Vos P."/>
            <person name="Vandamme P."/>
            <person name="Eisen J.A."/>
            <person name="Garrity G."/>
            <person name="Hugenholtz P."/>
            <person name="Kyrpides N.C."/>
        </authorList>
    </citation>
    <scope>NUCLEOTIDE SEQUENCE [LARGE SCALE GENOMIC DNA]</scope>
    <source>
        <strain evidence="3 4">CECT 8445</strain>
    </source>
</reference>
<feature type="transmembrane region" description="Helical" evidence="1">
    <location>
        <begin position="238"/>
        <end position="258"/>
    </location>
</feature>
<keyword evidence="1" id="KW-1133">Transmembrane helix</keyword>
<accession>A0A4R1KU20</accession>
<evidence type="ECO:0000313" key="3">
    <source>
        <dbReference type="EMBL" id="TCK68037.1"/>
    </source>
</evidence>
<feature type="transmembrane region" description="Helical" evidence="1">
    <location>
        <begin position="180"/>
        <end position="199"/>
    </location>
</feature>
<dbReference type="GO" id="GO:0016020">
    <property type="term" value="C:membrane"/>
    <property type="evidence" value="ECO:0007669"/>
    <property type="project" value="InterPro"/>
</dbReference>
<dbReference type="SUPFAM" id="SSF103481">
    <property type="entry name" value="Multidrug resistance efflux transporter EmrE"/>
    <property type="match status" value="2"/>
</dbReference>
<keyword evidence="4" id="KW-1185">Reference proteome</keyword>
<dbReference type="InterPro" id="IPR000620">
    <property type="entry name" value="EamA_dom"/>
</dbReference>
<feature type="transmembrane region" description="Helical" evidence="1">
    <location>
        <begin position="151"/>
        <end position="168"/>
    </location>
</feature>
<gene>
    <name evidence="3" type="ORF">DFQ05_1821</name>
</gene>
<feature type="transmembrane region" description="Helical" evidence="1">
    <location>
        <begin position="37"/>
        <end position="58"/>
    </location>
</feature>
<evidence type="ECO:0000313" key="4">
    <source>
        <dbReference type="Proteomes" id="UP000295714"/>
    </source>
</evidence>
<evidence type="ECO:0000256" key="1">
    <source>
        <dbReference type="SAM" id="Phobius"/>
    </source>
</evidence>
<organism evidence="3 4">
    <name type="scientific">Winogradskyella wandonensis</name>
    <dbReference type="NCBI Taxonomy" id="1442586"/>
    <lineage>
        <taxon>Bacteria</taxon>
        <taxon>Pseudomonadati</taxon>
        <taxon>Bacteroidota</taxon>
        <taxon>Flavobacteriia</taxon>
        <taxon>Flavobacteriales</taxon>
        <taxon>Flavobacteriaceae</taxon>
        <taxon>Winogradskyella</taxon>
    </lineage>
</organism>
<feature type="transmembrane region" description="Helical" evidence="1">
    <location>
        <begin position="123"/>
        <end position="139"/>
    </location>
</feature>
<dbReference type="InterPro" id="IPR037185">
    <property type="entry name" value="EmrE-like"/>
</dbReference>
<proteinExistence type="predicted"/>
<feature type="transmembrane region" description="Helical" evidence="1">
    <location>
        <begin position="94"/>
        <end position="111"/>
    </location>
</feature>
<dbReference type="OrthoDB" id="9150437at2"/>
<evidence type="ECO:0000259" key="2">
    <source>
        <dbReference type="Pfam" id="PF00892"/>
    </source>
</evidence>
<dbReference type="AlphaFoldDB" id="A0A4R1KU20"/>
<feature type="domain" description="EamA" evidence="2">
    <location>
        <begin position="10"/>
        <end position="138"/>
    </location>
</feature>
<comment type="caution">
    <text evidence="3">The sequence shown here is derived from an EMBL/GenBank/DDBJ whole genome shotgun (WGS) entry which is preliminary data.</text>
</comment>
<feature type="transmembrane region" description="Helical" evidence="1">
    <location>
        <begin position="70"/>
        <end position="88"/>
    </location>
</feature>
<dbReference type="Proteomes" id="UP000295714">
    <property type="component" value="Unassembled WGS sequence"/>
</dbReference>
<dbReference type="Pfam" id="PF00892">
    <property type="entry name" value="EamA"/>
    <property type="match status" value="2"/>
</dbReference>
<dbReference type="PANTHER" id="PTHR22911:SF79">
    <property type="entry name" value="MOBA-LIKE NTP TRANSFERASE DOMAIN-CONTAINING PROTEIN"/>
    <property type="match status" value="1"/>
</dbReference>
<name>A0A4R1KU20_9FLAO</name>
<feature type="transmembrane region" description="Helical" evidence="1">
    <location>
        <begin position="211"/>
        <end position="231"/>
    </location>
</feature>
<dbReference type="EMBL" id="SMGI01000002">
    <property type="protein sequence ID" value="TCK68037.1"/>
    <property type="molecule type" value="Genomic_DNA"/>
</dbReference>
<sequence>MKQNVHIQNLLWLTIATVFISSSGALGKFIDMPTPVIIWWRSALAGVFLFIFCKYKGFSLKIESGKDRRIFIIASFFMAAHWITYFYALKLSNVAIGMLTLFTFPVIIALLEPLFSKLKFDSVHLFLGILVIIGVYILAPEFNLKSSQLQGVFFGLLSAVCYAIRILLLKGQVVKYNGTVLMFYQVAIISVILIPVVLIGDSSNISTQYPFVILLALLTTAIGHTMFVNSLKYFKASTASIIGSSQPIFGIIIAYIFLNEIPTSNTFIGGSLILATVIIESIRSKKK</sequence>
<dbReference type="RefSeq" id="WP_132705047.1">
    <property type="nucleotide sequence ID" value="NZ_SMGI01000002.1"/>
</dbReference>
<keyword evidence="1" id="KW-0812">Transmembrane</keyword>
<keyword evidence="1" id="KW-0472">Membrane</keyword>